<dbReference type="Proteomes" id="UP001549320">
    <property type="component" value="Unassembled WGS sequence"/>
</dbReference>
<reference evidence="7 8" key="1">
    <citation type="submission" date="2024-06" db="EMBL/GenBank/DDBJ databases">
        <title>Sorghum-associated microbial communities from plants grown in Nebraska, USA.</title>
        <authorList>
            <person name="Schachtman D."/>
        </authorList>
    </citation>
    <scope>NUCLEOTIDE SEQUENCE [LARGE SCALE GENOMIC DNA]</scope>
    <source>
        <strain evidence="7 8">2709</strain>
    </source>
</reference>
<dbReference type="SUPFAM" id="SSF56059">
    <property type="entry name" value="Glutathione synthetase ATP-binding domain-like"/>
    <property type="match status" value="1"/>
</dbReference>
<name>A0ABV2QDA2_9BURK</name>
<dbReference type="InterPro" id="IPR013815">
    <property type="entry name" value="ATP_grasp_subdomain_1"/>
</dbReference>
<dbReference type="PANTHER" id="PTHR43334">
    <property type="entry name" value="ACETATE--COA LIGASE [ADP-FORMING]"/>
    <property type="match status" value="1"/>
</dbReference>
<gene>
    <name evidence="7" type="ORF">ABIE13_004140</name>
</gene>
<dbReference type="InterPro" id="IPR016102">
    <property type="entry name" value="Succinyl-CoA_synth-like"/>
</dbReference>
<keyword evidence="8" id="KW-1185">Reference proteome</keyword>
<dbReference type="Pfam" id="PF13607">
    <property type="entry name" value="Succ_CoA_lig"/>
    <property type="match status" value="1"/>
</dbReference>
<evidence type="ECO:0000256" key="2">
    <source>
        <dbReference type="ARBA" id="ARBA00022741"/>
    </source>
</evidence>
<dbReference type="PANTHER" id="PTHR43334:SF1">
    <property type="entry name" value="3-HYDROXYPROPIONATE--COA LIGASE [ADP-FORMING]"/>
    <property type="match status" value="1"/>
</dbReference>
<dbReference type="SUPFAM" id="SSF52210">
    <property type="entry name" value="Succinyl-CoA synthetase domains"/>
    <property type="match status" value="2"/>
</dbReference>
<evidence type="ECO:0000313" key="7">
    <source>
        <dbReference type="EMBL" id="MET4579017.1"/>
    </source>
</evidence>
<dbReference type="CDD" id="cd04301">
    <property type="entry name" value="NAT_SF"/>
    <property type="match status" value="1"/>
</dbReference>
<dbReference type="InterPro" id="IPR016181">
    <property type="entry name" value="Acyl_CoA_acyltransferase"/>
</dbReference>
<evidence type="ECO:0000256" key="1">
    <source>
        <dbReference type="ARBA" id="ARBA00022598"/>
    </source>
</evidence>
<dbReference type="SUPFAM" id="SSF51735">
    <property type="entry name" value="NAD(P)-binding Rossmann-fold domains"/>
    <property type="match status" value="1"/>
</dbReference>
<dbReference type="InterPro" id="IPR051538">
    <property type="entry name" value="Acyl-CoA_Synth/Transferase"/>
</dbReference>
<dbReference type="InterPro" id="IPR036291">
    <property type="entry name" value="NAD(P)-bd_dom_sf"/>
</dbReference>
<dbReference type="EMBL" id="JBEPSH010000008">
    <property type="protein sequence ID" value="MET4579017.1"/>
    <property type="molecule type" value="Genomic_DNA"/>
</dbReference>
<dbReference type="InterPro" id="IPR003781">
    <property type="entry name" value="CoA-bd"/>
</dbReference>
<dbReference type="Pfam" id="PF00583">
    <property type="entry name" value="Acetyltransf_1"/>
    <property type="match status" value="1"/>
</dbReference>
<protein>
    <submittedName>
        <fullName evidence="7">Acetyltransferase</fullName>
    </submittedName>
</protein>
<keyword evidence="1" id="KW-0436">Ligase</keyword>
<evidence type="ECO:0000256" key="4">
    <source>
        <dbReference type="PROSITE-ProRule" id="PRU00409"/>
    </source>
</evidence>
<organism evidence="7 8">
    <name type="scientific">Ottowia thiooxydans</name>
    <dbReference type="NCBI Taxonomy" id="219182"/>
    <lineage>
        <taxon>Bacteria</taxon>
        <taxon>Pseudomonadati</taxon>
        <taxon>Pseudomonadota</taxon>
        <taxon>Betaproteobacteria</taxon>
        <taxon>Burkholderiales</taxon>
        <taxon>Comamonadaceae</taxon>
        <taxon>Ottowia</taxon>
    </lineage>
</organism>
<feature type="domain" description="N-acetyltransferase" evidence="6">
    <location>
        <begin position="770"/>
        <end position="934"/>
    </location>
</feature>
<keyword evidence="3 4" id="KW-0067">ATP-binding</keyword>
<dbReference type="InterPro" id="IPR000182">
    <property type="entry name" value="GNAT_dom"/>
</dbReference>
<dbReference type="Gene3D" id="3.30.1490.20">
    <property type="entry name" value="ATP-grasp fold, A domain"/>
    <property type="match status" value="1"/>
</dbReference>
<dbReference type="SMART" id="SM00881">
    <property type="entry name" value="CoA_binding"/>
    <property type="match status" value="1"/>
</dbReference>
<keyword evidence="2 4" id="KW-0547">Nucleotide-binding</keyword>
<comment type="caution">
    <text evidence="7">The sequence shown here is derived from an EMBL/GenBank/DDBJ whole genome shotgun (WGS) entry which is preliminary data.</text>
</comment>
<evidence type="ECO:0000259" key="5">
    <source>
        <dbReference type="PROSITE" id="PS50975"/>
    </source>
</evidence>
<evidence type="ECO:0000313" key="8">
    <source>
        <dbReference type="Proteomes" id="UP001549320"/>
    </source>
</evidence>
<dbReference type="Gene3D" id="3.40.630.30">
    <property type="match status" value="1"/>
</dbReference>
<proteinExistence type="predicted"/>
<sequence>MGFKKTPPRFPASRGPLPPGGGTFCFGAARQQKIAMDQHYLSPLFDPRSIVLFSGEEGDTQGLAPHARALLAGFRAQAFDGVVTELNTKTTGTLGDLAQARADLAIIALQPEEILAALELAGRIKCKAALILSAGVGAQLAADMARTAQRHGVMLLGPNSQGFQRPSRHLNASTLGPIAAPGQLALVAQSGSLTASILDWARQNRVGFSSVVCVGPHSALEVADMLDFLAGDRNTQAILVYLEGISNARRFMSALRAAASSKPVVILKSGRKLAGNVAAQTHSGAIVGSDEVFDAALRRAGAVRVRSFVQLFSAAKCLASRYRPVGKRLAIVTNGGGPGVLAADWVSEIGLKLGVLSEENAKTLWSQLPANASLVDLIDVTEDAQPEHYRAALEAAMSDKDIDGALVIYSPKWGSDAEAIARVLVEARPRLSKPLVSCWMGDASVGTARTLLADAQIPTFRTPEAAVGAFSNIASFYQNQQLLRQTPPPLTQLAAPDAEGARLLIEGVLAERRQTLTEMESKALLAAFHIPVTPTNLARNPNEAMMIATQQGFPVALKIDSPDIAHKSDVGGVALNVMNATAVRDTYHDIMANVARARPDAHVNGITVQAMAKARRGRELYIGVVTDDPFGPVMAFGAGGTLVELMGGSAMELPPLNQFLAHRLIERARVSETLGEWRGAPAVNMQALEQVLLRVSEMVCELPQLREMDINPIIVDESGAVVVDARIVVGHAPGSVSMGGVRGQNYGHLAILPYPAHYQQVWPLRGGGEYTVRPIWPGDAEMLQEFTKRLSPESRYFRFVSSMAELPPGMLSRFTLIDYDREMALCAVIKQEKMGEAGQKEITERFIAVSRYITNPDQTSCEFSLVVDDAFAGQGLGTRMMRGIMEVARDKGLQEMMGLVLTHNGAMLKLMQSLGFSVKAYADDPDFRLVTHEL</sequence>
<feature type="domain" description="ATP-grasp" evidence="5">
    <location>
        <begin position="522"/>
        <end position="558"/>
    </location>
</feature>
<dbReference type="PROSITE" id="PS50975">
    <property type="entry name" value="ATP_GRASP"/>
    <property type="match status" value="1"/>
</dbReference>
<dbReference type="InterPro" id="IPR032875">
    <property type="entry name" value="Succ_CoA_lig_flav_dom"/>
</dbReference>
<dbReference type="Gene3D" id="3.30.470.20">
    <property type="entry name" value="ATP-grasp fold, B domain"/>
    <property type="match status" value="1"/>
</dbReference>
<dbReference type="InterPro" id="IPR011761">
    <property type="entry name" value="ATP-grasp"/>
</dbReference>
<accession>A0ABV2QDA2</accession>
<evidence type="ECO:0000256" key="3">
    <source>
        <dbReference type="ARBA" id="ARBA00022840"/>
    </source>
</evidence>
<dbReference type="PROSITE" id="PS51186">
    <property type="entry name" value="GNAT"/>
    <property type="match status" value="1"/>
</dbReference>
<dbReference type="InterPro" id="IPR043938">
    <property type="entry name" value="Ligase_CoA_dom"/>
</dbReference>
<dbReference type="Gene3D" id="3.40.50.261">
    <property type="entry name" value="Succinyl-CoA synthetase domains"/>
    <property type="match status" value="2"/>
</dbReference>
<dbReference type="SUPFAM" id="SSF55729">
    <property type="entry name" value="Acyl-CoA N-acyltransferases (Nat)"/>
    <property type="match status" value="1"/>
</dbReference>
<dbReference type="Gene3D" id="3.40.50.720">
    <property type="entry name" value="NAD(P)-binding Rossmann-like Domain"/>
    <property type="match status" value="1"/>
</dbReference>
<evidence type="ECO:0000259" key="6">
    <source>
        <dbReference type="PROSITE" id="PS51186"/>
    </source>
</evidence>
<dbReference type="Pfam" id="PF13549">
    <property type="entry name" value="ATP-grasp_5"/>
    <property type="match status" value="1"/>
</dbReference>
<dbReference type="Pfam" id="PF19045">
    <property type="entry name" value="Ligase_CoA_2"/>
    <property type="match status" value="1"/>
</dbReference>